<reference evidence="19" key="1">
    <citation type="submission" date="2006-12" db="EMBL/GenBank/DDBJ databases">
        <title>Complete sequence of chromosome 2 of Paracoccus denitrificans PD1222.</title>
        <authorList>
            <person name="Copeland A."/>
            <person name="Lucas S."/>
            <person name="Lapidus A."/>
            <person name="Barry K."/>
            <person name="Detter J.C."/>
            <person name="Glavina del Rio T."/>
            <person name="Hammon N."/>
            <person name="Israni S."/>
            <person name="Dalin E."/>
            <person name="Tice H."/>
            <person name="Pitluck S."/>
            <person name="Munk A.C."/>
            <person name="Brettin T."/>
            <person name="Bruce D."/>
            <person name="Han C."/>
            <person name="Tapia R."/>
            <person name="Gilna P."/>
            <person name="Schmutz J."/>
            <person name="Larimer F."/>
            <person name="Land M."/>
            <person name="Hauser L."/>
            <person name="Kyrpides N."/>
            <person name="Lykidis A."/>
            <person name="Spiro S."/>
            <person name="Richardson D.J."/>
            <person name="Moir J.W.B."/>
            <person name="Ferguson S.J."/>
            <person name="van Spanning R.J.M."/>
            <person name="Richardson P."/>
        </authorList>
    </citation>
    <scope>NUCLEOTIDE SEQUENCE [LARGE SCALE GENOMIC DNA]</scope>
    <source>
        <strain evidence="19">Pd 1222</strain>
    </source>
</reference>
<evidence type="ECO:0000256" key="3">
    <source>
        <dbReference type="ARBA" id="ARBA00022448"/>
    </source>
</evidence>
<feature type="chain" id="PRO_5002632327" evidence="16">
    <location>
        <begin position="28"/>
        <end position="518"/>
    </location>
</feature>
<keyword evidence="19" id="KW-1185">Reference proteome</keyword>
<dbReference type="InterPro" id="IPR036942">
    <property type="entry name" value="Beta-barrel_TonB_sf"/>
</dbReference>
<keyword evidence="12 18" id="KW-0675">Receptor</keyword>
<dbReference type="STRING" id="318586.Pden_2977"/>
<evidence type="ECO:0000313" key="18">
    <source>
        <dbReference type="EMBL" id="ABL71060.1"/>
    </source>
</evidence>
<keyword evidence="7 16" id="KW-0732">Signal</keyword>
<evidence type="ECO:0000256" key="5">
    <source>
        <dbReference type="ARBA" id="ARBA00022496"/>
    </source>
</evidence>
<dbReference type="HOGENOM" id="CLU_008287_9_0_5"/>
<evidence type="ECO:0000256" key="12">
    <source>
        <dbReference type="ARBA" id="ARBA00023170"/>
    </source>
</evidence>
<evidence type="ECO:0000256" key="6">
    <source>
        <dbReference type="ARBA" id="ARBA00022692"/>
    </source>
</evidence>
<dbReference type="FunFam" id="2.170.130.10:FF:000001">
    <property type="entry name" value="Catecholate siderophore TonB-dependent receptor"/>
    <property type="match status" value="1"/>
</dbReference>
<keyword evidence="10 15" id="KW-0798">TonB box</keyword>
<dbReference type="EnsemblBacteria" id="ABL71060">
    <property type="protein sequence ID" value="ABL71060"/>
    <property type="gene ID" value="Pden_2977"/>
</dbReference>
<evidence type="ECO:0000256" key="10">
    <source>
        <dbReference type="ARBA" id="ARBA00023077"/>
    </source>
</evidence>
<keyword evidence="13 14" id="KW-0998">Cell outer membrane</keyword>
<dbReference type="PANTHER" id="PTHR32552">
    <property type="entry name" value="FERRICHROME IRON RECEPTOR-RELATED"/>
    <property type="match status" value="1"/>
</dbReference>
<keyword evidence="9" id="KW-0406">Ion transport</keyword>
<protein>
    <submittedName>
        <fullName evidence="18">TonB-dependent receptor, plug</fullName>
    </submittedName>
</protein>
<dbReference type="InterPro" id="IPR011662">
    <property type="entry name" value="Secretin/TonB_short_N"/>
</dbReference>
<evidence type="ECO:0000256" key="11">
    <source>
        <dbReference type="ARBA" id="ARBA00023136"/>
    </source>
</evidence>
<dbReference type="InterPro" id="IPR012910">
    <property type="entry name" value="Plug_dom"/>
</dbReference>
<gene>
    <name evidence="18" type="ordered locus">Pden_2977</name>
</gene>
<dbReference type="Gene3D" id="2.170.130.10">
    <property type="entry name" value="TonB-dependent receptor, plug domain"/>
    <property type="match status" value="1"/>
</dbReference>
<comment type="similarity">
    <text evidence="2 14 15">Belongs to the TonB-dependent receptor family.</text>
</comment>
<accession>A1B6B6</accession>
<dbReference type="AlphaFoldDB" id="A1B6B6"/>
<dbReference type="Pfam" id="PF07660">
    <property type="entry name" value="STN"/>
    <property type="match status" value="1"/>
</dbReference>
<evidence type="ECO:0000256" key="15">
    <source>
        <dbReference type="RuleBase" id="RU003357"/>
    </source>
</evidence>
<feature type="signal peptide" evidence="16">
    <location>
        <begin position="1"/>
        <end position="27"/>
    </location>
</feature>
<dbReference type="Gene3D" id="2.40.170.20">
    <property type="entry name" value="TonB-dependent receptor, beta-barrel domain"/>
    <property type="match status" value="1"/>
</dbReference>
<dbReference type="eggNOG" id="COG4774">
    <property type="taxonomic scope" value="Bacteria"/>
</dbReference>
<evidence type="ECO:0000256" key="16">
    <source>
        <dbReference type="SAM" id="SignalP"/>
    </source>
</evidence>
<keyword evidence="11 14" id="KW-0472">Membrane</keyword>
<dbReference type="GO" id="GO:0015891">
    <property type="term" value="P:siderophore transport"/>
    <property type="evidence" value="ECO:0007669"/>
    <property type="project" value="UniProtKB-ARBA"/>
</dbReference>
<dbReference type="EMBL" id="CP000490">
    <property type="protein sequence ID" value="ABL71060.1"/>
    <property type="molecule type" value="Genomic_DNA"/>
</dbReference>
<dbReference type="PROSITE" id="PS52016">
    <property type="entry name" value="TONB_DEPENDENT_REC_3"/>
    <property type="match status" value="1"/>
</dbReference>
<keyword evidence="6 14" id="KW-0812">Transmembrane</keyword>
<name>A1B6B6_PARDP</name>
<evidence type="ECO:0000313" key="19">
    <source>
        <dbReference type="Proteomes" id="UP000000361"/>
    </source>
</evidence>
<dbReference type="OrthoDB" id="9760333at2"/>
<dbReference type="InterPro" id="IPR039426">
    <property type="entry name" value="TonB-dep_rcpt-like"/>
</dbReference>
<dbReference type="Proteomes" id="UP000000361">
    <property type="component" value="Chromosome 2"/>
</dbReference>
<evidence type="ECO:0000256" key="1">
    <source>
        <dbReference type="ARBA" id="ARBA00004571"/>
    </source>
</evidence>
<evidence type="ECO:0000256" key="14">
    <source>
        <dbReference type="PROSITE-ProRule" id="PRU01360"/>
    </source>
</evidence>
<evidence type="ECO:0000259" key="17">
    <source>
        <dbReference type="SMART" id="SM00965"/>
    </source>
</evidence>
<keyword evidence="5" id="KW-0410">Iron transport</keyword>
<dbReference type="GO" id="GO:0015344">
    <property type="term" value="F:siderophore uptake transmembrane transporter activity"/>
    <property type="evidence" value="ECO:0007669"/>
    <property type="project" value="TreeGrafter"/>
</dbReference>
<evidence type="ECO:0000256" key="2">
    <source>
        <dbReference type="ARBA" id="ARBA00009810"/>
    </source>
</evidence>
<dbReference type="SMART" id="SM00965">
    <property type="entry name" value="STN"/>
    <property type="match status" value="1"/>
</dbReference>
<evidence type="ECO:0000256" key="8">
    <source>
        <dbReference type="ARBA" id="ARBA00023004"/>
    </source>
</evidence>
<dbReference type="Pfam" id="PF07715">
    <property type="entry name" value="Plug"/>
    <property type="match status" value="1"/>
</dbReference>
<dbReference type="KEGG" id="pde:Pden_2977"/>
<dbReference type="Pfam" id="PF00593">
    <property type="entry name" value="TonB_dep_Rec_b-barrel"/>
    <property type="match status" value="1"/>
</dbReference>
<sequence length="518" mass="56080">MPDRPGRTRILKAVLLASTTFVASGYAAIAQAPQAVQQERMVAFDLPAQPLAASLTGFARSTCIKLAYPAALTRGRSAPPQRGSYSPAEALDRLLAGSGLSWRFTGANAVAITAPAAAAGTGAAGGGILLDQITLTGESAWGPVSGYVARQTGTATKTDTPIVETPQTINVISADQIKAQGAASVDEALRYTPGVSTDFYGGATYNDYVRLRGFVAPIFAEGMRMPSGLRDYAQLRHEPYGLERVEVLKGPSSVLYGQAAPGGMVNALRKRPTAERLRELQLQAGSFGRNQGAFDLGGPLDAGKTLTYRLTGLLRDSGTQVEALRDDRAFLAPSLTWRPDADTALTLYGHYQHDVGGNSPLPALGTVYPTQFGHLPVDAFLGYPDFNRYKRDQFSLGYEFEHRFDDRFQLHHKLQYSNIEMDYRYSVLSGLQTDPATGRISLNRSIQHPHDTATALTMDNNLQADFDTGPLRHSLLVGLDYTRLDFDSHWGGDYTAGRVDVFAPHHDNRPADPVLYPD</sequence>
<dbReference type="InterPro" id="IPR000531">
    <property type="entry name" value="Beta-barrel_TonB"/>
</dbReference>
<dbReference type="RefSeq" id="WP_011749249.1">
    <property type="nucleotide sequence ID" value="NC_008687.1"/>
</dbReference>
<keyword evidence="4 14" id="KW-1134">Transmembrane beta strand</keyword>
<dbReference type="SUPFAM" id="SSF56935">
    <property type="entry name" value="Porins"/>
    <property type="match status" value="1"/>
</dbReference>
<comment type="subcellular location">
    <subcellularLocation>
        <location evidence="1 14">Cell outer membrane</location>
        <topology evidence="1 14">Multi-pass membrane protein</topology>
    </subcellularLocation>
</comment>
<dbReference type="InterPro" id="IPR037066">
    <property type="entry name" value="Plug_dom_sf"/>
</dbReference>
<dbReference type="PANTHER" id="PTHR32552:SF68">
    <property type="entry name" value="FERRICHROME OUTER MEMBRANE TRANSPORTER_PHAGE RECEPTOR"/>
    <property type="match status" value="1"/>
</dbReference>
<dbReference type="Gene3D" id="3.55.50.30">
    <property type="match status" value="1"/>
</dbReference>
<feature type="domain" description="Secretin/TonB short N-terminal" evidence="17">
    <location>
        <begin position="64"/>
        <end position="115"/>
    </location>
</feature>
<evidence type="ECO:0000256" key="4">
    <source>
        <dbReference type="ARBA" id="ARBA00022452"/>
    </source>
</evidence>
<evidence type="ECO:0000256" key="9">
    <source>
        <dbReference type="ARBA" id="ARBA00023065"/>
    </source>
</evidence>
<dbReference type="GO" id="GO:0009279">
    <property type="term" value="C:cell outer membrane"/>
    <property type="evidence" value="ECO:0007669"/>
    <property type="project" value="UniProtKB-SubCell"/>
</dbReference>
<dbReference type="GeneID" id="93454911"/>
<proteinExistence type="inferred from homology"/>
<keyword evidence="8" id="KW-0408">Iron</keyword>
<keyword evidence="3 14" id="KW-0813">Transport</keyword>
<evidence type="ECO:0000256" key="13">
    <source>
        <dbReference type="ARBA" id="ARBA00023237"/>
    </source>
</evidence>
<organism evidence="18 19">
    <name type="scientific">Paracoccus denitrificans (strain Pd 1222)</name>
    <dbReference type="NCBI Taxonomy" id="318586"/>
    <lineage>
        <taxon>Bacteria</taxon>
        <taxon>Pseudomonadati</taxon>
        <taxon>Pseudomonadota</taxon>
        <taxon>Alphaproteobacteria</taxon>
        <taxon>Rhodobacterales</taxon>
        <taxon>Paracoccaceae</taxon>
        <taxon>Paracoccus</taxon>
    </lineage>
</organism>
<evidence type="ECO:0000256" key="7">
    <source>
        <dbReference type="ARBA" id="ARBA00022729"/>
    </source>
</evidence>